<sequence>MKKNLKIVFANQKGGVGKTTLCMLFANYLASKNKPVCVIDTDLQKTIFTQREDDLKENGEEVEIPYVVQAFSLKDPENVRQLMESVEETPGYFLFDAPGNINEDGLVQLFAGADYIVCPYQYEKKTINSTGIFIEVINQLKDQIPQMAAEMFFVPNKFDSRTGTVRELQSYMATDDLFKKFGQVTPRIPQHIGLTRIDTISNSSDQVKDVKGTFDYMIRNMK</sequence>
<comment type="caution">
    <text evidence="2">The sequence shown here is derived from an EMBL/GenBank/DDBJ whole genome shotgun (WGS) entry which is preliminary data.</text>
</comment>
<dbReference type="SUPFAM" id="SSF52540">
    <property type="entry name" value="P-loop containing nucleoside triphosphate hydrolases"/>
    <property type="match status" value="1"/>
</dbReference>
<evidence type="ECO:0000313" key="2">
    <source>
        <dbReference type="EMBL" id="SUB96494.1"/>
    </source>
</evidence>
<protein>
    <submittedName>
        <fullName evidence="2">Septum formation inhibitor-activating ATPase</fullName>
    </submittedName>
</protein>
<dbReference type="Gene3D" id="3.40.50.300">
    <property type="entry name" value="P-loop containing nucleotide triphosphate hydrolases"/>
    <property type="match status" value="2"/>
</dbReference>
<dbReference type="InterPro" id="IPR027417">
    <property type="entry name" value="P-loop_NTPase"/>
</dbReference>
<dbReference type="Pfam" id="PF01656">
    <property type="entry name" value="CbiA"/>
    <property type="match status" value="1"/>
</dbReference>
<evidence type="ECO:0000313" key="3">
    <source>
        <dbReference type="Proteomes" id="UP000255283"/>
    </source>
</evidence>
<dbReference type="AlphaFoldDB" id="A0AAQ1ZLJ5"/>
<evidence type="ECO:0000259" key="1">
    <source>
        <dbReference type="Pfam" id="PF01656"/>
    </source>
</evidence>
<proteinExistence type="predicted"/>
<name>A0AAQ1ZLJ5_9BACT</name>
<dbReference type="InterPro" id="IPR050678">
    <property type="entry name" value="DNA_Partitioning_ATPase"/>
</dbReference>
<dbReference type="Proteomes" id="UP000255283">
    <property type="component" value="Unassembled WGS sequence"/>
</dbReference>
<dbReference type="CDD" id="cd02042">
    <property type="entry name" value="ParAB_family"/>
    <property type="match status" value="1"/>
</dbReference>
<dbReference type="PANTHER" id="PTHR13696">
    <property type="entry name" value="P-LOOP CONTAINING NUCLEOSIDE TRIPHOSPHATE HYDROLASE"/>
    <property type="match status" value="1"/>
</dbReference>
<dbReference type="InterPro" id="IPR002586">
    <property type="entry name" value="CobQ/CobB/MinD/ParA_Nub-bd_dom"/>
</dbReference>
<gene>
    <name evidence="2" type="ORF">NCTC13063_02253</name>
</gene>
<accession>A0AAQ1ZLJ5</accession>
<reference evidence="2 3" key="1">
    <citation type="submission" date="2018-06" db="EMBL/GenBank/DDBJ databases">
        <authorList>
            <consortium name="Pathogen Informatics"/>
            <person name="Doyle S."/>
        </authorList>
    </citation>
    <scope>NUCLEOTIDE SEQUENCE [LARGE SCALE GENOMIC DNA]</scope>
    <source>
        <strain evidence="2 3">NCTC13063</strain>
    </source>
</reference>
<organism evidence="2 3">
    <name type="scientific">Segatella buccae</name>
    <dbReference type="NCBI Taxonomy" id="28126"/>
    <lineage>
        <taxon>Bacteria</taxon>
        <taxon>Pseudomonadati</taxon>
        <taxon>Bacteroidota</taxon>
        <taxon>Bacteroidia</taxon>
        <taxon>Bacteroidales</taxon>
        <taxon>Prevotellaceae</taxon>
        <taxon>Segatella</taxon>
    </lineage>
</organism>
<dbReference type="PANTHER" id="PTHR13696:SF52">
    <property type="entry name" value="PARA FAMILY PROTEIN CT_582"/>
    <property type="match status" value="1"/>
</dbReference>
<dbReference type="GeneID" id="93537192"/>
<feature type="domain" description="CobQ/CobB/MinD/ParA nucleotide binding" evidence="1">
    <location>
        <begin position="7"/>
        <end position="169"/>
    </location>
</feature>
<dbReference type="RefSeq" id="WP_004342380.1">
    <property type="nucleotide sequence ID" value="NZ_CALLWX010000006.1"/>
</dbReference>
<dbReference type="EMBL" id="UGTJ01000002">
    <property type="protein sequence ID" value="SUB96494.1"/>
    <property type="molecule type" value="Genomic_DNA"/>
</dbReference>